<sequence length="176" mass="20240">MRVNDHRINFNVFDTMKCADDNEKRHAIGFIHTAVEEKLEKFSHNNYDNEIDPFELTEVKIIEELGELMETKQIANISRRIFGSLDLSDCSFKSPRPSKEDLSTLELNHLPLHLKYAYSIDNNTLPIFISAKAKLLEVLKRSKKALGWTIANIKGISLAIYMHKILLEDCHGNTIK</sequence>
<dbReference type="OrthoDB" id="1752182at2759"/>
<accession>A0A5B6VXB4</accession>
<reference evidence="2" key="1">
    <citation type="journal article" date="2019" name="Plant Biotechnol. J.">
        <title>Genome sequencing of the Australian wild diploid species Gossypium australe highlights disease resistance and delayed gland morphogenesis.</title>
        <authorList>
            <person name="Cai Y."/>
            <person name="Cai X."/>
            <person name="Wang Q."/>
            <person name="Wang P."/>
            <person name="Zhang Y."/>
            <person name="Cai C."/>
            <person name="Xu Y."/>
            <person name="Wang K."/>
            <person name="Zhou Z."/>
            <person name="Wang C."/>
            <person name="Geng S."/>
            <person name="Li B."/>
            <person name="Dong Q."/>
            <person name="Hou Y."/>
            <person name="Wang H."/>
            <person name="Ai P."/>
            <person name="Liu Z."/>
            <person name="Yi F."/>
            <person name="Sun M."/>
            <person name="An G."/>
            <person name="Cheng J."/>
            <person name="Zhang Y."/>
            <person name="Shi Q."/>
            <person name="Xie Y."/>
            <person name="Shi X."/>
            <person name="Chang Y."/>
            <person name="Huang F."/>
            <person name="Chen Y."/>
            <person name="Hong S."/>
            <person name="Mi L."/>
            <person name="Sun Q."/>
            <person name="Zhang L."/>
            <person name="Zhou B."/>
            <person name="Peng R."/>
            <person name="Zhang X."/>
            <person name="Liu F."/>
        </authorList>
    </citation>
    <scope>NUCLEOTIDE SEQUENCE [LARGE SCALE GENOMIC DNA]</scope>
    <source>
        <strain evidence="2">cv. PA1801</strain>
    </source>
</reference>
<dbReference type="Proteomes" id="UP000325315">
    <property type="component" value="Unassembled WGS sequence"/>
</dbReference>
<dbReference type="EMBL" id="SMMG02000005">
    <property type="protein sequence ID" value="KAA3473572.1"/>
    <property type="molecule type" value="Genomic_DNA"/>
</dbReference>
<proteinExistence type="predicted"/>
<keyword evidence="2" id="KW-1185">Reference proteome</keyword>
<comment type="caution">
    <text evidence="1">The sequence shown here is derived from an EMBL/GenBank/DDBJ whole genome shotgun (WGS) entry which is preliminary data.</text>
</comment>
<protein>
    <submittedName>
        <fullName evidence="1">Retrovirus-related Pol polyprotein from transposon 17.6</fullName>
    </submittedName>
</protein>
<dbReference type="AlphaFoldDB" id="A0A5B6VXB4"/>
<evidence type="ECO:0000313" key="2">
    <source>
        <dbReference type="Proteomes" id="UP000325315"/>
    </source>
</evidence>
<organism evidence="1 2">
    <name type="scientific">Gossypium australe</name>
    <dbReference type="NCBI Taxonomy" id="47621"/>
    <lineage>
        <taxon>Eukaryota</taxon>
        <taxon>Viridiplantae</taxon>
        <taxon>Streptophyta</taxon>
        <taxon>Embryophyta</taxon>
        <taxon>Tracheophyta</taxon>
        <taxon>Spermatophyta</taxon>
        <taxon>Magnoliopsida</taxon>
        <taxon>eudicotyledons</taxon>
        <taxon>Gunneridae</taxon>
        <taxon>Pentapetalae</taxon>
        <taxon>rosids</taxon>
        <taxon>malvids</taxon>
        <taxon>Malvales</taxon>
        <taxon>Malvaceae</taxon>
        <taxon>Malvoideae</taxon>
        <taxon>Gossypium</taxon>
    </lineage>
</organism>
<gene>
    <name evidence="1" type="ORF">EPI10_023938</name>
</gene>
<name>A0A5B6VXB4_9ROSI</name>
<evidence type="ECO:0000313" key="1">
    <source>
        <dbReference type="EMBL" id="KAA3473572.1"/>
    </source>
</evidence>